<evidence type="ECO:0000256" key="2">
    <source>
        <dbReference type="ARBA" id="ARBA00023274"/>
    </source>
</evidence>
<dbReference type="AlphaFoldDB" id="A0A5P1EJ75"/>
<feature type="region of interest" description="Disordered" evidence="3">
    <location>
        <begin position="39"/>
        <end position="65"/>
    </location>
</feature>
<keyword evidence="5" id="KW-1185">Reference proteome</keyword>
<dbReference type="EMBL" id="CM007387">
    <property type="protein sequence ID" value="ONK65247.1"/>
    <property type="molecule type" value="Genomic_DNA"/>
</dbReference>
<dbReference type="InterPro" id="IPR022801">
    <property type="entry name" value="Ribosomal_uS4"/>
</dbReference>
<proteinExistence type="inferred from homology"/>
<reference evidence="5" key="1">
    <citation type="journal article" date="2017" name="Nat. Commun.">
        <title>The asparagus genome sheds light on the origin and evolution of a young Y chromosome.</title>
        <authorList>
            <person name="Harkess A."/>
            <person name="Zhou J."/>
            <person name="Xu C."/>
            <person name="Bowers J.E."/>
            <person name="Van der Hulst R."/>
            <person name="Ayyampalayam S."/>
            <person name="Mercati F."/>
            <person name="Riccardi P."/>
            <person name="McKain M.R."/>
            <person name="Kakrana A."/>
            <person name="Tang H."/>
            <person name="Ray J."/>
            <person name="Groenendijk J."/>
            <person name="Arikit S."/>
            <person name="Mathioni S.M."/>
            <person name="Nakano M."/>
            <person name="Shan H."/>
            <person name="Telgmann-Rauber A."/>
            <person name="Kanno A."/>
            <person name="Yue Z."/>
            <person name="Chen H."/>
            <person name="Li W."/>
            <person name="Chen Y."/>
            <person name="Xu X."/>
            <person name="Zhang Y."/>
            <person name="Luo S."/>
            <person name="Chen H."/>
            <person name="Gao J."/>
            <person name="Mao Z."/>
            <person name="Pires J.C."/>
            <person name="Luo M."/>
            <person name="Kudrna D."/>
            <person name="Wing R.A."/>
            <person name="Meyers B.C."/>
            <person name="Yi K."/>
            <person name="Kong H."/>
            <person name="Lavrijsen P."/>
            <person name="Sunseri F."/>
            <person name="Falavigna A."/>
            <person name="Ye Y."/>
            <person name="Leebens-Mack J.H."/>
            <person name="Chen G."/>
        </authorList>
    </citation>
    <scope>NUCLEOTIDE SEQUENCE [LARGE SCALE GENOMIC DNA]</scope>
    <source>
        <strain evidence="5">cv. DH0086</strain>
    </source>
</reference>
<dbReference type="GO" id="GO:0019843">
    <property type="term" value="F:rRNA binding"/>
    <property type="evidence" value="ECO:0007669"/>
    <property type="project" value="InterPro"/>
</dbReference>
<organism evidence="4 5">
    <name type="scientific">Asparagus officinalis</name>
    <name type="common">Garden asparagus</name>
    <dbReference type="NCBI Taxonomy" id="4686"/>
    <lineage>
        <taxon>Eukaryota</taxon>
        <taxon>Viridiplantae</taxon>
        <taxon>Streptophyta</taxon>
        <taxon>Embryophyta</taxon>
        <taxon>Tracheophyta</taxon>
        <taxon>Spermatophyta</taxon>
        <taxon>Magnoliopsida</taxon>
        <taxon>Liliopsida</taxon>
        <taxon>Asparagales</taxon>
        <taxon>Asparagaceae</taxon>
        <taxon>Asparagoideae</taxon>
        <taxon>Asparagus</taxon>
    </lineage>
</organism>
<evidence type="ECO:0008006" key="6">
    <source>
        <dbReference type="Google" id="ProtNLM"/>
    </source>
</evidence>
<dbReference type="Proteomes" id="UP000243459">
    <property type="component" value="Chromosome 7"/>
</dbReference>
<dbReference type="PANTHER" id="PTHR11831:SF5">
    <property type="entry name" value="40S RIBOSOMAL PROTEIN S9"/>
    <property type="match status" value="1"/>
</dbReference>
<protein>
    <recommendedName>
        <fullName evidence="6">Ribosomal protein S4/S9 N-terminal domain-containing protein</fullName>
    </recommendedName>
</protein>
<evidence type="ECO:0000313" key="4">
    <source>
        <dbReference type="EMBL" id="ONK65247.1"/>
    </source>
</evidence>
<dbReference type="Gramene" id="ONK65247">
    <property type="protein sequence ID" value="ONK65247"/>
    <property type="gene ID" value="A4U43_C07F35180"/>
</dbReference>
<dbReference type="GO" id="GO:0003735">
    <property type="term" value="F:structural constituent of ribosome"/>
    <property type="evidence" value="ECO:0007669"/>
    <property type="project" value="TreeGrafter"/>
</dbReference>
<evidence type="ECO:0000313" key="5">
    <source>
        <dbReference type="Proteomes" id="UP000243459"/>
    </source>
</evidence>
<name>A0A5P1EJ75_ASPOF</name>
<evidence type="ECO:0000256" key="3">
    <source>
        <dbReference type="SAM" id="MobiDB-lite"/>
    </source>
</evidence>
<gene>
    <name evidence="4" type="ORF">A4U43_C07F35180</name>
</gene>
<dbReference type="PANTHER" id="PTHR11831">
    <property type="entry name" value="30S 40S RIBOSOMAL PROTEIN"/>
    <property type="match status" value="1"/>
</dbReference>
<evidence type="ECO:0000256" key="1">
    <source>
        <dbReference type="ARBA" id="ARBA00007465"/>
    </source>
</evidence>
<comment type="similarity">
    <text evidence="1">Belongs to the universal ribosomal protein uS4 family.</text>
</comment>
<sequence length="146" mass="16344">MKIPASHVHVDESIPQIEETIVRSLEGGRVELSAEGEVAGMGRGLEGGDEGEGVGGEGEGAEGVEERERELVSILTFCSLSDGKTFKKPRQPYEKERLDAHELKLVGEYGLRCKRELWRVQYAFSRMRNATRELLTLDEKNLKPIF</sequence>
<accession>A0A5P1EJ75</accession>
<dbReference type="GO" id="GO:0022627">
    <property type="term" value="C:cytosolic small ribosomal subunit"/>
    <property type="evidence" value="ECO:0007669"/>
    <property type="project" value="TreeGrafter"/>
</dbReference>
<dbReference type="GO" id="GO:0042274">
    <property type="term" value="P:ribosomal small subunit biogenesis"/>
    <property type="evidence" value="ECO:0007669"/>
    <property type="project" value="TreeGrafter"/>
</dbReference>
<keyword evidence="2" id="KW-0687">Ribonucleoprotein</keyword>